<protein>
    <submittedName>
        <fullName evidence="9">MFS transporter</fullName>
    </submittedName>
</protein>
<evidence type="ECO:0000256" key="7">
    <source>
        <dbReference type="SAM" id="Phobius"/>
    </source>
</evidence>
<evidence type="ECO:0000256" key="2">
    <source>
        <dbReference type="ARBA" id="ARBA00022448"/>
    </source>
</evidence>
<evidence type="ECO:0000256" key="1">
    <source>
        <dbReference type="ARBA" id="ARBA00004651"/>
    </source>
</evidence>
<proteinExistence type="predicted"/>
<dbReference type="Proteomes" id="UP000680067">
    <property type="component" value="Unassembled WGS sequence"/>
</dbReference>
<comment type="caution">
    <text evidence="9">The sequence shown here is derived from an EMBL/GenBank/DDBJ whole genome shotgun (WGS) entry which is preliminary data.</text>
</comment>
<dbReference type="PROSITE" id="PS50850">
    <property type="entry name" value="MFS"/>
    <property type="match status" value="1"/>
</dbReference>
<keyword evidence="4 7" id="KW-0812">Transmembrane</keyword>
<keyword evidence="6 7" id="KW-0472">Membrane</keyword>
<dbReference type="AlphaFoldDB" id="A0A941DIV7"/>
<feature type="transmembrane region" description="Helical" evidence="7">
    <location>
        <begin position="106"/>
        <end position="128"/>
    </location>
</feature>
<feature type="transmembrane region" description="Helical" evidence="7">
    <location>
        <begin position="347"/>
        <end position="371"/>
    </location>
</feature>
<dbReference type="EMBL" id="JAGSPN010000003">
    <property type="protein sequence ID" value="MBR7781573.1"/>
    <property type="molecule type" value="Genomic_DNA"/>
</dbReference>
<dbReference type="PANTHER" id="PTHR43414">
    <property type="entry name" value="MULTIDRUG RESISTANCE PROTEIN MDTG"/>
    <property type="match status" value="1"/>
</dbReference>
<evidence type="ECO:0000259" key="8">
    <source>
        <dbReference type="PROSITE" id="PS50850"/>
    </source>
</evidence>
<feature type="transmembrane region" description="Helical" evidence="7">
    <location>
        <begin position="48"/>
        <end position="71"/>
    </location>
</feature>
<evidence type="ECO:0000256" key="5">
    <source>
        <dbReference type="ARBA" id="ARBA00022989"/>
    </source>
</evidence>
<sequence length="412" mass="44187">MAMFSLLRRYPALRWLWLIQLVSMAAMEMSGPFWTLHLQQHSGLRGTALSLFSALVYAGPVITAMLCTPLWGKLGDKTGHRWMLLRALAALVLTQAWLAICTDPFWIAAIRLLQGAIAGFIAASQAYGSGITQKAQRQPLMAALQVATAAGSVLGPLAGGLLYGQLGLAAVNWLAAALCLLCIPAAWFCLPDIRPPARSLTSVHEPQQPQTAWQWRDSALPGLLAGIVLIQSAKTLPQSYFALYVSEVLHQDTRFTGLAYGLTAAGLCLAAPLWADAFARWNQAQIRQRLVLLCLASATLMLVQSLWLTPLVFLTCRLLWGVLLGALLPVFYSLISAGSPHSAQGLALALGNSAAKAGALAGTAAGALMMLLIPLHALFYAVAAAYLLTAVCLLYLPVVQISDEEQQHLHFS</sequence>
<dbReference type="Pfam" id="PF07690">
    <property type="entry name" value="MFS_1"/>
    <property type="match status" value="1"/>
</dbReference>
<gene>
    <name evidence="9" type="ORF">KDM89_05450</name>
</gene>
<feature type="transmembrane region" description="Helical" evidence="7">
    <location>
        <begin position="257"/>
        <end position="278"/>
    </location>
</feature>
<dbReference type="InterPro" id="IPR011701">
    <property type="entry name" value="MFS"/>
</dbReference>
<evidence type="ECO:0000313" key="9">
    <source>
        <dbReference type="EMBL" id="MBR7781573.1"/>
    </source>
</evidence>
<name>A0A941DIV7_9BURK</name>
<evidence type="ECO:0000256" key="3">
    <source>
        <dbReference type="ARBA" id="ARBA00022475"/>
    </source>
</evidence>
<reference evidence="9" key="1">
    <citation type="submission" date="2021-04" db="EMBL/GenBank/DDBJ databases">
        <title>novel species isolated from subtropical streams in China.</title>
        <authorList>
            <person name="Lu H."/>
        </authorList>
    </citation>
    <scope>NUCLEOTIDE SEQUENCE</scope>
    <source>
        <strain evidence="9">LFS511W</strain>
    </source>
</reference>
<feature type="transmembrane region" description="Helical" evidence="7">
    <location>
        <begin position="12"/>
        <end position="36"/>
    </location>
</feature>
<feature type="transmembrane region" description="Helical" evidence="7">
    <location>
        <begin position="377"/>
        <end position="396"/>
    </location>
</feature>
<evidence type="ECO:0000256" key="6">
    <source>
        <dbReference type="ARBA" id="ARBA00023136"/>
    </source>
</evidence>
<organism evidence="9 10">
    <name type="scientific">Undibacterium luofuense</name>
    <dbReference type="NCBI Taxonomy" id="2828733"/>
    <lineage>
        <taxon>Bacteria</taxon>
        <taxon>Pseudomonadati</taxon>
        <taxon>Pseudomonadota</taxon>
        <taxon>Betaproteobacteria</taxon>
        <taxon>Burkholderiales</taxon>
        <taxon>Oxalobacteraceae</taxon>
        <taxon>Undibacterium</taxon>
    </lineage>
</organism>
<feature type="transmembrane region" description="Helical" evidence="7">
    <location>
        <begin position="318"/>
        <end position="335"/>
    </location>
</feature>
<dbReference type="InterPro" id="IPR020846">
    <property type="entry name" value="MFS_dom"/>
</dbReference>
<feature type="transmembrane region" description="Helical" evidence="7">
    <location>
        <begin position="219"/>
        <end position="237"/>
    </location>
</feature>
<accession>A0A941DIV7</accession>
<keyword evidence="5 7" id="KW-1133">Transmembrane helix</keyword>
<dbReference type="PANTHER" id="PTHR43414:SF1">
    <property type="entry name" value="PEPTIDE PERMEASE"/>
    <property type="match status" value="1"/>
</dbReference>
<keyword evidence="2" id="KW-0813">Transport</keyword>
<dbReference type="GO" id="GO:0005886">
    <property type="term" value="C:plasma membrane"/>
    <property type="evidence" value="ECO:0007669"/>
    <property type="project" value="UniProtKB-SubCell"/>
</dbReference>
<comment type="subcellular location">
    <subcellularLocation>
        <location evidence="1">Cell membrane</location>
        <topology evidence="1">Multi-pass membrane protein</topology>
    </subcellularLocation>
</comment>
<keyword evidence="10" id="KW-1185">Reference proteome</keyword>
<feature type="transmembrane region" description="Helical" evidence="7">
    <location>
        <begin position="290"/>
        <end position="312"/>
    </location>
</feature>
<dbReference type="SUPFAM" id="SSF103473">
    <property type="entry name" value="MFS general substrate transporter"/>
    <property type="match status" value="1"/>
</dbReference>
<dbReference type="InterPro" id="IPR036259">
    <property type="entry name" value="MFS_trans_sf"/>
</dbReference>
<feature type="transmembrane region" description="Helical" evidence="7">
    <location>
        <begin position="170"/>
        <end position="190"/>
    </location>
</feature>
<feature type="domain" description="Major facilitator superfamily (MFS) profile" evidence="8">
    <location>
        <begin position="1"/>
        <end position="401"/>
    </location>
</feature>
<evidence type="ECO:0000313" key="10">
    <source>
        <dbReference type="Proteomes" id="UP000680067"/>
    </source>
</evidence>
<dbReference type="GO" id="GO:0022857">
    <property type="term" value="F:transmembrane transporter activity"/>
    <property type="evidence" value="ECO:0007669"/>
    <property type="project" value="InterPro"/>
</dbReference>
<keyword evidence="3" id="KW-1003">Cell membrane</keyword>
<evidence type="ECO:0000256" key="4">
    <source>
        <dbReference type="ARBA" id="ARBA00022692"/>
    </source>
</evidence>
<feature type="transmembrane region" description="Helical" evidence="7">
    <location>
        <begin position="140"/>
        <end position="164"/>
    </location>
</feature>
<dbReference type="Gene3D" id="1.20.1250.20">
    <property type="entry name" value="MFS general substrate transporter like domains"/>
    <property type="match status" value="1"/>
</dbReference>
<dbReference type="RefSeq" id="WP_212686930.1">
    <property type="nucleotide sequence ID" value="NZ_JAGSPN010000003.1"/>
</dbReference>
<feature type="transmembrane region" description="Helical" evidence="7">
    <location>
        <begin position="83"/>
        <end position="100"/>
    </location>
</feature>